<name>A0AB40AJU5_DIOCR</name>
<dbReference type="Proteomes" id="UP001515500">
    <property type="component" value="Chromosome 3"/>
</dbReference>
<sequence length="133" mass="14840">MTDLGLMSYFLGLEVKQNSEGVFISQQKYIDDLLVHMNMKLCKPVSTPLSVNEKLEKFITTKRVVRYFAGTKELGLWYSLGDDGELEAFSDSDWGGSKAYRKSTTGIFLKLGSSPISWGSRKQDVVALSITEA</sequence>
<protein>
    <submittedName>
        <fullName evidence="2">Uncharacterized mitochondrial protein AtMg00810-like</fullName>
    </submittedName>
</protein>
<dbReference type="PANTHER" id="PTHR11439">
    <property type="entry name" value="GAG-POL-RELATED RETROTRANSPOSON"/>
    <property type="match status" value="1"/>
</dbReference>
<dbReference type="GeneID" id="120250426"/>
<dbReference type="PANTHER" id="PTHR11439:SF483">
    <property type="entry name" value="PEPTIDE SYNTHASE GLIP-LIKE, PUTATIVE (AFU_ORTHOLOGUE AFUA_3G12920)-RELATED"/>
    <property type="match status" value="1"/>
</dbReference>
<dbReference type="CDD" id="cd09272">
    <property type="entry name" value="RNase_HI_RT_Ty1"/>
    <property type="match status" value="1"/>
</dbReference>
<evidence type="ECO:0000313" key="1">
    <source>
        <dbReference type="Proteomes" id="UP001515500"/>
    </source>
</evidence>
<keyword evidence="1" id="KW-1185">Reference proteome</keyword>
<gene>
    <name evidence="2" type="primary">LOC120250426</name>
</gene>
<organism evidence="1 2">
    <name type="scientific">Dioscorea cayennensis subsp. rotundata</name>
    <name type="common">White Guinea yam</name>
    <name type="synonym">Dioscorea rotundata</name>
    <dbReference type="NCBI Taxonomy" id="55577"/>
    <lineage>
        <taxon>Eukaryota</taxon>
        <taxon>Viridiplantae</taxon>
        <taxon>Streptophyta</taxon>
        <taxon>Embryophyta</taxon>
        <taxon>Tracheophyta</taxon>
        <taxon>Spermatophyta</taxon>
        <taxon>Magnoliopsida</taxon>
        <taxon>Liliopsida</taxon>
        <taxon>Dioscoreales</taxon>
        <taxon>Dioscoreaceae</taxon>
        <taxon>Dioscorea</taxon>
    </lineage>
</organism>
<reference evidence="2" key="1">
    <citation type="submission" date="2025-08" db="UniProtKB">
        <authorList>
            <consortium name="RefSeq"/>
        </authorList>
    </citation>
    <scope>IDENTIFICATION</scope>
</reference>
<evidence type="ECO:0000313" key="2">
    <source>
        <dbReference type="RefSeq" id="XP_039115181.1"/>
    </source>
</evidence>
<accession>A0AB40AJU5</accession>
<dbReference type="AlphaFoldDB" id="A0AB40AJU5"/>
<dbReference type="RefSeq" id="XP_039115181.1">
    <property type="nucleotide sequence ID" value="XM_039259247.1"/>
</dbReference>
<proteinExistence type="predicted"/>